<comment type="caution">
    <text evidence="2">The sequence shown here is derived from an EMBL/GenBank/DDBJ whole genome shotgun (WGS) entry which is preliminary data.</text>
</comment>
<evidence type="ECO:0000256" key="1">
    <source>
        <dbReference type="SAM" id="MobiDB-lite"/>
    </source>
</evidence>
<dbReference type="Proteomes" id="UP000265938">
    <property type="component" value="Unassembled WGS sequence"/>
</dbReference>
<protein>
    <submittedName>
        <fullName evidence="2">Uncharacterized protein</fullName>
    </submittedName>
</protein>
<dbReference type="Pfam" id="PF17363">
    <property type="entry name" value="DUF5388"/>
    <property type="match status" value="1"/>
</dbReference>
<sequence>MSNMLNNPSKKKLLERGPQIEPTTQFKLEEVEPSTSPLRVDTKRTKEKSPKNKPSSVRVKKSTRDKLNALVSINKADTVDDLIDIMIEEYISTHITKDEKKQLDIIIELYRSRG</sequence>
<evidence type="ECO:0000313" key="3">
    <source>
        <dbReference type="Proteomes" id="UP000265938"/>
    </source>
</evidence>
<feature type="compositionally biased region" description="Basic and acidic residues" evidence="1">
    <location>
        <begin position="40"/>
        <end position="50"/>
    </location>
</feature>
<name>A0A3A3EWK4_9GAMM</name>
<reference evidence="2 3" key="1">
    <citation type="submission" date="2018-09" db="EMBL/GenBank/DDBJ databases">
        <title>Identification of marine bacteria producing industrial enzymes.</title>
        <authorList>
            <person name="Cheng T.H."/>
            <person name="Saidin J."/>
            <person name="Muhd D.D."/>
            <person name="Isa M.N.M."/>
            <person name="Bakar M.F.A."/>
            <person name="Ismail N."/>
        </authorList>
    </citation>
    <scope>NUCLEOTIDE SEQUENCE [LARGE SCALE GENOMIC DNA]</scope>
    <source>
        <strain evidence="2 3">MNAD 1.6</strain>
    </source>
</reference>
<gene>
    <name evidence="2" type="ORF">D4741_19960</name>
</gene>
<dbReference type="InterPro" id="IPR035528">
    <property type="entry name" value="DUF5388"/>
</dbReference>
<feature type="region of interest" description="Disordered" evidence="1">
    <location>
        <begin position="1"/>
        <end position="63"/>
    </location>
</feature>
<proteinExistence type="predicted"/>
<dbReference type="AlphaFoldDB" id="A0A3A3EWK4"/>
<organism evidence="2 3">
    <name type="scientific">Pseudoalteromonas gelatinilytica</name>
    <dbReference type="NCBI Taxonomy" id="1703256"/>
    <lineage>
        <taxon>Bacteria</taxon>
        <taxon>Pseudomonadati</taxon>
        <taxon>Pseudomonadota</taxon>
        <taxon>Gammaproteobacteria</taxon>
        <taxon>Alteromonadales</taxon>
        <taxon>Pseudoalteromonadaceae</taxon>
        <taxon>Pseudoalteromonas</taxon>
    </lineage>
</organism>
<dbReference type="EMBL" id="QYSE01000009">
    <property type="protein sequence ID" value="RJF32048.1"/>
    <property type="molecule type" value="Genomic_DNA"/>
</dbReference>
<accession>A0A3A3EWK4</accession>
<evidence type="ECO:0000313" key="2">
    <source>
        <dbReference type="EMBL" id="RJF32048.1"/>
    </source>
</evidence>